<dbReference type="Proteomes" id="UP000308267">
    <property type="component" value="Unassembled WGS sequence"/>
</dbReference>
<feature type="compositionally biased region" description="Low complexity" evidence="4">
    <location>
        <begin position="486"/>
        <end position="501"/>
    </location>
</feature>
<dbReference type="EMBL" id="SJOL01006445">
    <property type="protein sequence ID" value="TGZ66636.1"/>
    <property type="molecule type" value="Genomic_DNA"/>
</dbReference>
<feature type="region of interest" description="Disordered" evidence="4">
    <location>
        <begin position="484"/>
        <end position="507"/>
    </location>
</feature>
<feature type="compositionally biased region" description="Low complexity" evidence="4">
    <location>
        <begin position="687"/>
        <end position="698"/>
    </location>
</feature>
<evidence type="ECO:0000256" key="3">
    <source>
        <dbReference type="SAM" id="Coils"/>
    </source>
</evidence>
<feature type="region of interest" description="Disordered" evidence="4">
    <location>
        <begin position="831"/>
        <end position="854"/>
    </location>
</feature>
<dbReference type="STRING" id="147828.A0A4S2LTG2"/>
<proteinExistence type="predicted"/>
<sequence>MNGDIQSPQQNRLHQDIAENVTLKSHRSKLREATEFESITAAEPMEEYAPPRPPLRLVFEDHGGTTAQEVEELSSTSTKSTRDSFKKKTSFAERPQVVNLSHEELVRLAKPEVMDYMDQDAERSLSEQLENCSVSTHSVYSEEGNDETEEHQPPDAGARLEQITTRIFVTLLPDDETPEQRHCDLLQAQTRLYDLTNGSKVLVVNCGEVNTQIMTIFPLIQNCPFDLDGYPDLATFIAFCERVHDWLLLSSTHVLLLHAEGVAAQTRLLLLLRSLSSYYETNERYDPTTSRMLRQYITSYPNGKLLSPVAWLRYSGLMRLFSPENSLGILRATVGIYNLAFYNFPVFEENKLRLFIKFYSGFPLRHMYTTSIHDFSSTNACNIIIRFVNDTDSSSSNVGLRLQGNISLIAYHCRPYPARRLRLFRLHLHSCQCIVGPLTFQKDDFDDLCDAFPSTMRMELHTTNRNPSTSVRVDVREERISPNSAFGESTTTGFPGSTSTPVKNHLSDPMSPDNAVRLHDSLENLNFHSAGDRRMTRYVSFSRFETLDGLIQLTGQHTLGQVNLHRLSLPPVEEHCGTYDTLAYDNTEIKGSEEPYGQPEMSPRKKRIHNIFSSTRRKTYKEATTDIIADSDLMPPPSEPLVPRKGHKRKYNVGQRLLKFLASKGGALEVPDTDKMESPEVSDLGISEGSSEESSSTSSLLNLFTRLRYRQAEHSTHSSSHKSGPPKKTRKVVTVDEMNRQIVTSVPVRPTTEDLLEAARRLNFMAGTQELDRLLEELRLTSLQMSSGLPPPSAPYSPKPYNVATHGSHTSSYRQNSSVHTHGRYNTTRSSSTIGLYGSHDPQTPNLTSPTGYNYQKRSVYHTERRLDGLTRPAHYPVLRSSMSPAPTPRHHTTYTTVLKQRPPMGPRQLSQVHLTIDPECGATDTSISNGRDISSREQRLEAELNSARQELAQLRRAISLVEERHRQEYNREVRTPVSPAHIPQTRSPLSGQNQFLSNTSSSYQTQHFGSRSTSSTFQRTTSPRQEGIYGAGFPLSKRAMSHTNVQSTRSWNLRSQNYRQGSETDLSVKTTTSASNQPGRSGYSAHRERLRQERERELLLRQQQKRQLAASSTGLNEQLHQQNRQQQQYRSLSAVNTPAVSEAVEEIETVVLQFIGRGVQDVDSQVGSMTTLPRGRGGSMMDVGPSHSKSRIRTAFSPPRASVQRTHTIPPGRHVPIVPPSNSGIRARSTSPSVTNYNPVVSQKPPHPLPLHSPVDSRYKSFLTNASTPTRELVGLSEAFDPQPRVNTPVGFMGGGPHRGGITRFERGLSVLSDSSKSPSDRIVQHPTLRQSFADDSEFAVLGSEISSVHPRREAQSKSAGTNNVDAPHVSWNGLSHTPKEAFETDSGRIRSSFAPKVPLHQSNMVGTQKPAHTGTLRTSDGDVPVSRLPVPKPLGQSPTSDSREDHYRYSQNGVTPPLCGLARLTDPLEVDVSLTGTKPVARSQMQKFIPRVVSRGDDTKMDRKLAGVSPVTVNSEQAAPLQELEKHEDMKALQLVPRSSLEFTENEHPGLQSVDSSQRGGLAKRGFSSTQFLARNNSNSDLVKPMPMHQSQTMISPSPQPLQASRFNTSATLVNHSQATVLLNGSRGHLSPTNSTAAPTTTTPVITNGWKVDGSVKQTFVDRGQDNGNLGIVQDTAPSWYRPKLSREAAINILRQQPPGNFLIRDSTTFKGAYGLAVKVATLPPKVTQKSDDLQSELVRHYLIEVVNTPIRGVRLKGFASEPVFPSLAALIHQHTIDPLALPCRLILPPVPTNLPSSGSATLPPLVIGTMKHASAVEDGAMPDNVTVASSGSVQGAPPSEVGSLHTDGPVGPPHRMDGIAQMPIQVHDNPVPSHNVPYVCVVREGSSPQRRSPLDITGNQGLTFRCLMLGSVDTPQWSSELCFARAVDQLIPLTLLTASECDHGVSRVRYTEVQLHVSAHDGITIIDLQRRLFLRRHLPNHVLLYCGLESRKKEFSHPEHQTQGLVHPKIFGIVVRKGISECTTHVFSELDRAHMADYIVKHVRATYPHMNIR</sequence>
<evidence type="ECO:0000259" key="5">
    <source>
        <dbReference type="PROSITE" id="PS50001"/>
    </source>
</evidence>
<feature type="region of interest" description="Disordered" evidence="4">
    <location>
        <begin position="1546"/>
        <end position="1565"/>
    </location>
</feature>
<evidence type="ECO:0000256" key="1">
    <source>
        <dbReference type="ARBA" id="ARBA00022999"/>
    </source>
</evidence>
<dbReference type="Pfam" id="PF00017">
    <property type="entry name" value="SH2"/>
    <property type="match status" value="1"/>
</dbReference>
<keyword evidence="1 2" id="KW-0727">SH2 domain</keyword>
<feature type="region of interest" description="Disordered" evidence="4">
    <location>
        <begin position="669"/>
        <end position="698"/>
    </location>
</feature>
<evidence type="ECO:0000313" key="6">
    <source>
        <dbReference type="EMBL" id="TGZ66636.1"/>
    </source>
</evidence>
<feature type="region of interest" description="Disordered" evidence="4">
    <location>
        <begin position="1350"/>
        <end position="1456"/>
    </location>
</feature>
<feature type="domain" description="SH2" evidence="5">
    <location>
        <begin position="1682"/>
        <end position="1792"/>
    </location>
</feature>
<feature type="region of interest" description="Disordered" evidence="4">
    <location>
        <begin position="1167"/>
        <end position="1233"/>
    </location>
</feature>
<dbReference type="SUPFAM" id="SSF55550">
    <property type="entry name" value="SH2 domain"/>
    <property type="match status" value="1"/>
</dbReference>
<accession>A0A4S2LTG2</accession>
<dbReference type="SMART" id="SM00252">
    <property type="entry name" value="SH2"/>
    <property type="match status" value="1"/>
</dbReference>
<feature type="region of interest" description="Disordered" evidence="4">
    <location>
        <begin position="1000"/>
        <end position="1125"/>
    </location>
</feature>
<keyword evidence="7" id="KW-1185">Reference proteome</keyword>
<dbReference type="PANTHER" id="PTHR45734:SF10">
    <property type="entry name" value="BLISTERY, ISOFORM A"/>
    <property type="match status" value="1"/>
</dbReference>
<dbReference type="PANTHER" id="PTHR45734">
    <property type="entry name" value="TENSIN"/>
    <property type="match status" value="1"/>
</dbReference>
<feature type="region of interest" description="Disordered" evidence="4">
    <location>
        <begin position="711"/>
        <end position="731"/>
    </location>
</feature>
<dbReference type="InterPro" id="IPR011993">
    <property type="entry name" value="PH-like_dom_sf"/>
</dbReference>
<keyword evidence="3" id="KW-0175">Coiled coil</keyword>
<feature type="coiled-coil region" evidence="3">
    <location>
        <begin position="931"/>
        <end position="965"/>
    </location>
</feature>
<dbReference type="PROSITE" id="PS50001">
    <property type="entry name" value="SH2"/>
    <property type="match status" value="1"/>
</dbReference>
<dbReference type="InterPro" id="IPR051484">
    <property type="entry name" value="Tensin_PTEN_phosphatase"/>
</dbReference>
<organism evidence="6 7">
    <name type="scientific">Opisthorchis felineus</name>
    <dbReference type="NCBI Taxonomy" id="147828"/>
    <lineage>
        <taxon>Eukaryota</taxon>
        <taxon>Metazoa</taxon>
        <taxon>Spiralia</taxon>
        <taxon>Lophotrochozoa</taxon>
        <taxon>Platyhelminthes</taxon>
        <taxon>Trematoda</taxon>
        <taxon>Digenea</taxon>
        <taxon>Opisthorchiida</taxon>
        <taxon>Opisthorchiata</taxon>
        <taxon>Opisthorchiidae</taxon>
        <taxon>Opisthorchis</taxon>
    </lineage>
</organism>
<evidence type="ECO:0000256" key="4">
    <source>
        <dbReference type="SAM" id="MobiDB-lite"/>
    </source>
</evidence>
<feature type="compositionally biased region" description="Polar residues" evidence="4">
    <location>
        <begin position="1042"/>
        <end position="1080"/>
    </location>
</feature>
<dbReference type="Gene3D" id="2.60.40.1110">
    <property type="match status" value="1"/>
</dbReference>
<dbReference type="SUPFAM" id="SSF50729">
    <property type="entry name" value="PH domain-like"/>
    <property type="match status" value="1"/>
</dbReference>
<feature type="compositionally biased region" description="Low complexity" evidence="4">
    <location>
        <begin position="1011"/>
        <end position="1025"/>
    </location>
</feature>
<dbReference type="Gene3D" id="3.90.190.10">
    <property type="entry name" value="Protein tyrosine phosphatase superfamily"/>
    <property type="match status" value="1"/>
</dbReference>
<evidence type="ECO:0000256" key="2">
    <source>
        <dbReference type="PROSITE-ProRule" id="PRU00191"/>
    </source>
</evidence>
<evidence type="ECO:0000313" key="7">
    <source>
        <dbReference type="Proteomes" id="UP000308267"/>
    </source>
</evidence>
<feature type="compositionally biased region" description="Polar residues" evidence="4">
    <location>
        <begin position="65"/>
        <end position="79"/>
    </location>
</feature>
<dbReference type="InterPro" id="IPR036860">
    <property type="entry name" value="SH2_dom_sf"/>
</dbReference>
<feature type="compositionally biased region" description="Polar residues" evidence="4">
    <location>
        <begin position="1221"/>
        <end position="1233"/>
    </location>
</feature>
<reference evidence="6 7" key="1">
    <citation type="journal article" date="2019" name="BMC Genomics">
        <title>New insights from Opisthorchis felineus genome: update on genomics of the epidemiologically important liver flukes.</title>
        <authorList>
            <person name="Ershov N.I."/>
            <person name="Mordvinov V.A."/>
            <person name="Prokhortchouk E.B."/>
            <person name="Pakharukova M.Y."/>
            <person name="Gunbin K.V."/>
            <person name="Ustyantsev K."/>
            <person name="Genaev M.A."/>
            <person name="Blinov A.G."/>
            <person name="Mazur A."/>
            <person name="Boulygina E."/>
            <person name="Tsygankova S."/>
            <person name="Khrameeva E."/>
            <person name="Chekanov N."/>
            <person name="Fan G."/>
            <person name="Xiao A."/>
            <person name="Zhang H."/>
            <person name="Xu X."/>
            <person name="Yang H."/>
            <person name="Solovyev V."/>
            <person name="Lee S.M."/>
            <person name="Liu X."/>
            <person name="Afonnikov D.A."/>
            <person name="Skryabin K.G."/>
        </authorList>
    </citation>
    <scope>NUCLEOTIDE SEQUENCE [LARGE SCALE GENOMIC DNA]</scope>
    <source>
        <strain evidence="6">AK-0245</strain>
        <tissue evidence="6">Whole organism</tissue>
    </source>
</reference>
<dbReference type="InterPro" id="IPR029021">
    <property type="entry name" value="Prot-tyrosine_phosphatase-like"/>
</dbReference>
<dbReference type="Gene3D" id="3.30.505.10">
    <property type="entry name" value="SH2 domain"/>
    <property type="match status" value="1"/>
</dbReference>
<gene>
    <name evidence="6" type="ORF">CRM22_005225</name>
</gene>
<feature type="compositionally biased region" description="Basic and acidic residues" evidence="4">
    <location>
        <begin position="1086"/>
        <end position="1100"/>
    </location>
</feature>
<name>A0A4S2LTG2_OPIFE</name>
<feature type="region of interest" description="Disordered" evidence="4">
    <location>
        <begin position="134"/>
        <end position="155"/>
    </location>
</feature>
<feature type="region of interest" description="Disordered" evidence="4">
    <location>
        <begin position="36"/>
        <end position="88"/>
    </location>
</feature>
<feature type="region of interest" description="Disordered" evidence="4">
    <location>
        <begin position="1831"/>
        <end position="1854"/>
    </location>
</feature>
<dbReference type="InterPro" id="IPR000980">
    <property type="entry name" value="SH2"/>
</dbReference>
<feature type="compositionally biased region" description="Polar residues" evidence="4">
    <location>
        <begin position="841"/>
        <end position="854"/>
    </location>
</feature>
<protein>
    <recommendedName>
        <fullName evidence="5">SH2 domain-containing protein</fullName>
    </recommendedName>
</protein>
<dbReference type="Gene3D" id="2.30.29.30">
    <property type="entry name" value="Pleckstrin-homology domain (PH domain)/Phosphotyrosine-binding domain (PTB)"/>
    <property type="match status" value="1"/>
</dbReference>
<feature type="compositionally biased region" description="Polar residues" evidence="4">
    <location>
        <begin position="1000"/>
        <end position="1010"/>
    </location>
</feature>
<feature type="compositionally biased region" description="Basic and acidic residues" evidence="4">
    <location>
        <begin position="1379"/>
        <end position="1390"/>
    </location>
</feature>
<dbReference type="OrthoDB" id="6273691at2759"/>
<comment type="caution">
    <text evidence="6">The sequence shown here is derived from an EMBL/GenBank/DDBJ whole genome shotgun (WGS) entry which is preliminary data.</text>
</comment>